<proteinExistence type="predicted"/>
<name>A0ABX5M6F5_9PROT</name>
<organism evidence="1 2">
    <name type="scientific">Nitrosomonas eutropha</name>
    <dbReference type="NCBI Taxonomy" id="916"/>
    <lineage>
        <taxon>Bacteria</taxon>
        <taxon>Pseudomonadati</taxon>
        <taxon>Pseudomonadota</taxon>
        <taxon>Betaproteobacteria</taxon>
        <taxon>Nitrosomonadales</taxon>
        <taxon>Nitrosomonadaceae</taxon>
        <taxon>Nitrosomonas</taxon>
    </lineage>
</organism>
<sequence>MLANQDEFYCSGQFSIRGIYKRYDFIFYLHFAACIMTINRISENVNQQNINWIIVSSGQDTLNYTYVAKI</sequence>
<keyword evidence="2" id="KW-1185">Reference proteome</keyword>
<dbReference type="Proteomes" id="UP000247780">
    <property type="component" value="Unassembled WGS sequence"/>
</dbReference>
<reference evidence="1 2" key="1">
    <citation type="submission" date="2018-04" db="EMBL/GenBank/DDBJ databases">
        <title>Active sludge and wastewater microbial communities from Klosterneuburg, Austria.</title>
        <authorList>
            <person name="Wagner M."/>
        </authorList>
    </citation>
    <scope>NUCLEOTIDE SEQUENCE [LARGE SCALE GENOMIC DNA]</scope>
    <source>
        <strain evidence="1 2">Nm 57</strain>
    </source>
</reference>
<protein>
    <submittedName>
        <fullName evidence="1">Uncharacterized protein</fullName>
    </submittedName>
</protein>
<accession>A0ABX5M6F5</accession>
<dbReference type="EMBL" id="QICQ01000015">
    <property type="protein sequence ID" value="PXV80604.1"/>
    <property type="molecule type" value="Genomic_DNA"/>
</dbReference>
<evidence type="ECO:0000313" key="2">
    <source>
        <dbReference type="Proteomes" id="UP000247780"/>
    </source>
</evidence>
<comment type="caution">
    <text evidence="1">The sequence shown here is derived from an EMBL/GenBank/DDBJ whole genome shotgun (WGS) entry which is preliminary data.</text>
</comment>
<gene>
    <name evidence="1" type="ORF">C8R14_1152</name>
</gene>
<evidence type="ECO:0000313" key="1">
    <source>
        <dbReference type="EMBL" id="PXV80604.1"/>
    </source>
</evidence>